<dbReference type="SFLD" id="SFLDG00358">
    <property type="entry name" value="Main_(cytGST)"/>
    <property type="match status" value="1"/>
</dbReference>
<dbReference type="InterPro" id="IPR036282">
    <property type="entry name" value="Glutathione-S-Trfase_C_sf"/>
</dbReference>
<protein>
    <recommendedName>
        <fullName evidence="5">Probable glutathione S-transferase</fullName>
        <ecNumber evidence="2">2.5.1.18</ecNumber>
    </recommendedName>
</protein>
<dbReference type="GO" id="GO:0005737">
    <property type="term" value="C:cytoplasm"/>
    <property type="evidence" value="ECO:0007669"/>
    <property type="project" value="TreeGrafter"/>
</dbReference>
<dbReference type="PROSITE" id="PS50404">
    <property type="entry name" value="GST_NTER"/>
    <property type="match status" value="1"/>
</dbReference>
<dbReference type="Gene3D" id="3.40.30.10">
    <property type="entry name" value="Glutaredoxin"/>
    <property type="match status" value="1"/>
</dbReference>
<dbReference type="InterPro" id="IPR036249">
    <property type="entry name" value="Thioredoxin-like_sf"/>
</dbReference>
<dbReference type="Gene3D" id="1.20.1050.10">
    <property type="match status" value="1"/>
</dbReference>
<feature type="domain" description="GST N-terminal" evidence="6">
    <location>
        <begin position="5"/>
        <end position="84"/>
    </location>
</feature>
<organism evidence="8 9">
    <name type="scientific">Heracleum sosnowskyi</name>
    <dbReference type="NCBI Taxonomy" id="360622"/>
    <lineage>
        <taxon>Eukaryota</taxon>
        <taxon>Viridiplantae</taxon>
        <taxon>Streptophyta</taxon>
        <taxon>Embryophyta</taxon>
        <taxon>Tracheophyta</taxon>
        <taxon>Spermatophyta</taxon>
        <taxon>Magnoliopsida</taxon>
        <taxon>eudicotyledons</taxon>
        <taxon>Gunneridae</taxon>
        <taxon>Pentapetalae</taxon>
        <taxon>asterids</taxon>
        <taxon>campanulids</taxon>
        <taxon>Apiales</taxon>
        <taxon>Apiaceae</taxon>
        <taxon>Apioideae</taxon>
        <taxon>apioid superclade</taxon>
        <taxon>Tordylieae</taxon>
        <taxon>Tordyliinae</taxon>
        <taxon>Heracleum</taxon>
    </lineage>
</organism>
<sequence length="221" mass="25030">MAAEQGVKLLGTSNSPYSRRVEIALNLKGVGYEFFEENLSDKSPELLEYNPVYKKIPVLVHNGKPVVESSVIIEYIDETWSSGTSILPADPLGKSNARFWAKFIDDKAMPVIRSIRRFQGEEQVKVIEEVVELLKLLESELKGKKFFGGETIGLVDITANFLALWVGVYGEIMGIQVITKEKLPVLCKWIDEYLNSSIIKKSLPSRDELYEYLDAQIKKRL</sequence>
<gene>
    <name evidence="8" type="ORF">POM88_047911</name>
</gene>
<dbReference type="PANTHER" id="PTHR11260:SF676">
    <property type="entry name" value="GLUTATHIONE S-TRANSFERASE U8"/>
    <property type="match status" value="1"/>
</dbReference>
<evidence type="ECO:0000259" key="7">
    <source>
        <dbReference type="PROSITE" id="PS50405"/>
    </source>
</evidence>
<evidence type="ECO:0000259" key="6">
    <source>
        <dbReference type="PROSITE" id="PS50404"/>
    </source>
</evidence>
<dbReference type="InterPro" id="IPR004045">
    <property type="entry name" value="Glutathione_S-Trfase_N"/>
</dbReference>
<dbReference type="CDD" id="cd03058">
    <property type="entry name" value="GST_N_Tau"/>
    <property type="match status" value="1"/>
</dbReference>
<dbReference type="FunFam" id="3.40.30.10:FF:000014">
    <property type="entry name" value="Tau class glutathione S-transferase"/>
    <property type="match status" value="1"/>
</dbReference>
<dbReference type="InterPro" id="IPR040079">
    <property type="entry name" value="Glutathione_S-Trfase"/>
</dbReference>
<dbReference type="EC" id="2.5.1.18" evidence="2"/>
<reference evidence="8" key="1">
    <citation type="submission" date="2023-02" db="EMBL/GenBank/DDBJ databases">
        <title>Genome of toxic invasive species Heracleum sosnowskyi carries increased number of genes despite the absence of recent whole-genome duplications.</title>
        <authorList>
            <person name="Schelkunov M."/>
            <person name="Shtratnikova V."/>
            <person name="Makarenko M."/>
            <person name="Klepikova A."/>
            <person name="Omelchenko D."/>
            <person name="Novikova G."/>
            <person name="Obukhova E."/>
            <person name="Bogdanov V."/>
            <person name="Penin A."/>
            <person name="Logacheva M."/>
        </authorList>
    </citation>
    <scope>NUCLEOTIDE SEQUENCE</scope>
    <source>
        <strain evidence="8">Hsosn_3</strain>
        <tissue evidence="8">Leaf</tissue>
    </source>
</reference>
<dbReference type="SUPFAM" id="SSF52833">
    <property type="entry name" value="Thioredoxin-like"/>
    <property type="match status" value="1"/>
</dbReference>
<evidence type="ECO:0000256" key="4">
    <source>
        <dbReference type="ARBA" id="ARBA00047960"/>
    </source>
</evidence>
<evidence type="ECO:0000313" key="8">
    <source>
        <dbReference type="EMBL" id="KAK1354655.1"/>
    </source>
</evidence>
<comment type="caution">
    <text evidence="8">The sequence shown here is derived from an EMBL/GenBank/DDBJ whole genome shotgun (WGS) entry which is preliminary data.</text>
</comment>
<dbReference type="GO" id="GO:0006749">
    <property type="term" value="P:glutathione metabolic process"/>
    <property type="evidence" value="ECO:0007669"/>
    <property type="project" value="InterPro"/>
</dbReference>
<dbReference type="SFLD" id="SFLDG01152">
    <property type="entry name" value="Main.3:_Omega-_and_Tau-like"/>
    <property type="match status" value="1"/>
</dbReference>
<dbReference type="Pfam" id="PF00043">
    <property type="entry name" value="GST_C"/>
    <property type="match status" value="1"/>
</dbReference>
<reference evidence="8" key="2">
    <citation type="submission" date="2023-05" db="EMBL/GenBank/DDBJ databases">
        <authorList>
            <person name="Schelkunov M.I."/>
        </authorList>
    </citation>
    <scope>NUCLEOTIDE SEQUENCE</scope>
    <source>
        <strain evidence="8">Hsosn_3</strain>
        <tissue evidence="8">Leaf</tissue>
    </source>
</reference>
<proteinExistence type="inferred from homology"/>
<dbReference type="InterPro" id="IPR045073">
    <property type="entry name" value="Omega/Tau-like"/>
</dbReference>
<keyword evidence="3 8" id="KW-0808">Transferase</keyword>
<dbReference type="Proteomes" id="UP001237642">
    <property type="component" value="Unassembled WGS sequence"/>
</dbReference>
<dbReference type="InterPro" id="IPR004046">
    <property type="entry name" value="GST_C"/>
</dbReference>
<dbReference type="FunFam" id="1.20.1050.10:FF:000012">
    <property type="entry name" value="Tau class glutathione S-transferase"/>
    <property type="match status" value="1"/>
</dbReference>
<keyword evidence="9" id="KW-1185">Reference proteome</keyword>
<comment type="catalytic activity">
    <reaction evidence="4">
        <text>RX + glutathione = an S-substituted glutathione + a halide anion + H(+)</text>
        <dbReference type="Rhea" id="RHEA:16437"/>
        <dbReference type="ChEBI" id="CHEBI:15378"/>
        <dbReference type="ChEBI" id="CHEBI:16042"/>
        <dbReference type="ChEBI" id="CHEBI:17792"/>
        <dbReference type="ChEBI" id="CHEBI:57925"/>
        <dbReference type="ChEBI" id="CHEBI:90779"/>
        <dbReference type="EC" id="2.5.1.18"/>
    </reaction>
</comment>
<dbReference type="PROSITE" id="PS50405">
    <property type="entry name" value="GST_CTER"/>
    <property type="match status" value="1"/>
</dbReference>
<comment type="similarity">
    <text evidence="1">Belongs to the GST superfamily. HSP26 family.</text>
</comment>
<dbReference type="CDD" id="cd03185">
    <property type="entry name" value="GST_C_Tau"/>
    <property type="match status" value="1"/>
</dbReference>
<dbReference type="PANTHER" id="PTHR11260">
    <property type="entry name" value="GLUTATHIONE S-TRANSFERASE, GST, SUPERFAMILY, GST DOMAIN CONTAINING"/>
    <property type="match status" value="1"/>
</dbReference>
<evidence type="ECO:0000313" key="9">
    <source>
        <dbReference type="Proteomes" id="UP001237642"/>
    </source>
</evidence>
<accession>A0AAD8GV31</accession>
<dbReference type="AlphaFoldDB" id="A0AAD8GV31"/>
<evidence type="ECO:0000256" key="5">
    <source>
        <dbReference type="ARBA" id="ARBA00071370"/>
    </source>
</evidence>
<evidence type="ECO:0000256" key="3">
    <source>
        <dbReference type="ARBA" id="ARBA00022679"/>
    </source>
</evidence>
<dbReference type="SFLD" id="SFLDS00019">
    <property type="entry name" value="Glutathione_Transferase_(cytos"/>
    <property type="match status" value="1"/>
</dbReference>
<dbReference type="SUPFAM" id="SSF47616">
    <property type="entry name" value="GST C-terminal domain-like"/>
    <property type="match status" value="1"/>
</dbReference>
<evidence type="ECO:0000256" key="2">
    <source>
        <dbReference type="ARBA" id="ARBA00012452"/>
    </source>
</evidence>
<feature type="domain" description="GST C-terminal" evidence="7">
    <location>
        <begin position="90"/>
        <end position="221"/>
    </location>
</feature>
<dbReference type="InterPro" id="IPR010987">
    <property type="entry name" value="Glutathione-S-Trfase_C-like"/>
</dbReference>
<dbReference type="EMBL" id="JAUIZM010000011">
    <property type="protein sequence ID" value="KAK1354655.1"/>
    <property type="molecule type" value="Genomic_DNA"/>
</dbReference>
<name>A0AAD8GV31_9APIA</name>
<evidence type="ECO:0000256" key="1">
    <source>
        <dbReference type="ARBA" id="ARBA00009929"/>
    </source>
</evidence>
<dbReference type="Pfam" id="PF13417">
    <property type="entry name" value="GST_N_3"/>
    <property type="match status" value="1"/>
</dbReference>
<dbReference type="GO" id="GO:0004364">
    <property type="term" value="F:glutathione transferase activity"/>
    <property type="evidence" value="ECO:0007669"/>
    <property type="project" value="UniProtKB-EC"/>
</dbReference>
<dbReference type="InterPro" id="IPR045074">
    <property type="entry name" value="GST_C_Tau"/>
</dbReference>